<keyword evidence="2" id="KW-0732">Signal</keyword>
<sequence>MFPFGVGNRTCGLPSFQLDCPQNARPVIQIDSQKYTIVQIFYDNKTFRITNDKNFQDCTFSYGIDTAWDLGNKVFSVMSTPNTSMTVYQCDKQCLPYGSYRPEYNLNASCSPRMVTVQEGTLQWSFVQERVQSCRNCMKSKGFCGYTVPNEADFFCFCEDGPHSNQCFQEKFGKRGVVI</sequence>
<gene>
    <name evidence="6" type="ORF">KI387_010690</name>
</gene>
<evidence type="ECO:0000256" key="2">
    <source>
        <dbReference type="ARBA" id="ARBA00022729"/>
    </source>
</evidence>
<evidence type="ECO:0000313" key="6">
    <source>
        <dbReference type="EMBL" id="KAH9306286.1"/>
    </source>
</evidence>
<evidence type="ECO:0008006" key="8">
    <source>
        <dbReference type="Google" id="ProtNLM"/>
    </source>
</evidence>
<dbReference type="PANTHER" id="PTHR33138">
    <property type="entry name" value="OS01G0690200 PROTEIN"/>
    <property type="match status" value="1"/>
</dbReference>
<organism evidence="6 7">
    <name type="scientific">Taxus chinensis</name>
    <name type="common">Chinese yew</name>
    <name type="synonym">Taxus wallichiana var. chinensis</name>
    <dbReference type="NCBI Taxonomy" id="29808"/>
    <lineage>
        <taxon>Eukaryota</taxon>
        <taxon>Viridiplantae</taxon>
        <taxon>Streptophyta</taxon>
        <taxon>Embryophyta</taxon>
        <taxon>Tracheophyta</taxon>
        <taxon>Spermatophyta</taxon>
        <taxon>Pinopsida</taxon>
        <taxon>Pinidae</taxon>
        <taxon>Conifers II</taxon>
        <taxon>Cupressales</taxon>
        <taxon>Taxaceae</taxon>
        <taxon>Taxus</taxon>
    </lineage>
</organism>
<evidence type="ECO:0000256" key="1">
    <source>
        <dbReference type="ARBA" id="ARBA00004167"/>
    </source>
</evidence>
<keyword evidence="7" id="KW-1185">Reference proteome</keyword>
<keyword evidence="3" id="KW-0325">Glycoprotein</keyword>
<dbReference type="InterPro" id="IPR032872">
    <property type="entry name" value="WAK_assoc_C"/>
</dbReference>
<dbReference type="PANTHER" id="PTHR33138:SF75">
    <property type="entry name" value="WALL-ASSOCIATED RECEPTOR KINASE GALACTURONAN-BINDING DOMAIN-CONTAINING PROTEIN"/>
    <property type="match status" value="1"/>
</dbReference>
<comment type="subcellular location">
    <subcellularLocation>
        <location evidence="1">Membrane</location>
        <topology evidence="1">Single-pass membrane protein</topology>
    </subcellularLocation>
</comment>
<dbReference type="GO" id="GO:0030247">
    <property type="term" value="F:polysaccharide binding"/>
    <property type="evidence" value="ECO:0007669"/>
    <property type="project" value="InterPro"/>
</dbReference>
<dbReference type="Pfam" id="PF13947">
    <property type="entry name" value="GUB_WAK_bind"/>
    <property type="match status" value="1"/>
</dbReference>
<dbReference type="GO" id="GO:0016020">
    <property type="term" value="C:membrane"/>
    <property type="evidence" value="ECO:0007669"/>
    <property type="project" value="UniProtKB-SubCell"/>
</dbReference>
<evidence type="ECO:0000259" key="5">
    <source>
        <dbReference type="Pfam" id="PF14380"/>
    </source>
</evidence>
<evidence type="ECO:0000313" key="7">
    <source>
        <dbReference type="Proteomes" id="UP000824469"/>
    </source>
</evidence>
<dbReference type="EMBL" id="JAHRHJ020000008">
    <property type="protein sequence ID" value="KAH9306286.1"/>
    <property type="molecule type" value="Genomic_DNA"/>
</dbReference>
<proteinExistence type="predicted"/>
<accession>A0AA38FLQ0</accession>
<protein>
    <recommendedName>
        <fullName evidence="8">Wall-associated receptor kinase C-terminal domain-containing protein</fullName>
    </recommendedName>
</protein>
<feature type="non-terminal residue" evidence="6">
    <location>
        <position position="1"/>
    </location>
</feature>
<name>A0AA38FLQ0_TAXCH</name>
<dbReference type="AlphaFoldDB" id="A0AA38FLQ0"/>
<dbReference type="Pfam" id="PF14380">
    <property type="entry name" value="WAK_assoc"/>
    <property type="match status" value="1"/>
</dbReference>
<feature type="domain" description="Wall-associated receptor kinase C-terminal" evidence="5">
    <location>
        <begin position="122"/>
        <end position="161"/>
    </location>
</feature>
<dbReference type="InterPro" id="IPR025287">
    <property type="entry name" value="WAK_GUB"/>
</dbReference>
<evidence type="ECO:0000259" key="4">
    <source>
        <dbReference type="Pfam" id="PF13947"/>
    </source>
</evidence>
<feature type="domain" description="Wall-associated receptor kinase galacturonan-binding" evidence="4">
    <location>
        <begin position="2"/>
        <end position="50"/>
    </location>
</feature>
<evidence type="ECO:0000256" key="3">
    <source>
        <dbReference type="ARBA" id="ARBA00023180"/>
    </source>
</evidence>
<dbReference type="OMA" id="INYLACH"/>
<dbReference type="Proteomes" id="UP000824469">
    <property type="component" value="Unassembled WGS sequence"/>
</dbReference>
<reference evidence="6 7" key="1">
    <citation type="journal article" date="2021" name="Nat. Plants">
        <title>The Taxus genome provides insights into paclitaxel biosynthesis.</title>
        <authorList>
            <person name="Xiong X."/>
            <person name="Gou J."/>
            <person name="Liao Q."/>
            <person name="Li Y."/>
            <person name="Zhou Q."/>
            <person name="Bi G."/>
            <person name="Li C."/>
            <person name="Du R."/>
            <person name="Wang X."/>
            <person name="Sun T."/>
            <person name="Guo L."/>
            <person name="Liang H."/>
            <person name="Lu P."/>
            <person name="Wu Y."/>
            <person name="Zhang Z."/>
            <person name="Ro D.K."/>
            <person name="Shang Y."/>
            <person name="Huang S."/>
            <person name="Yan J."/>
        </authorList>
    </citation>
    <scope>NUCLEOTIDE SEQUENCE [LARGE SCALE GENOMIC DNA]</scope>
    <source>
        <strain evidence="6">Ta-2019</strain>
    </source>
</reference>
<comment type="caution">
    <text evidence="6">The sequence shown here is derived from an EMBL/GenBank/DDBJ whole genome shotgun (WGS) entry which is preliminary data.</text>
</comment>